<proteinExistence type="inferred from homology"/>
<evidence type="ECO:0000256" key="1">
    <source>
        <dbReference type="ARBA" id="ARBA00004876"/>
    </source>
</evidence>
<dbReference type="Pfam" id="PF00132">
    <property type="entry name" value="Hexapep"/>
    <property type="match status" value="1"/>
</dbReference>
<organism evidence="11 12">
    <name type="scientific">Halomonas koreensis</name>
    <dbReference type="NCBI Taxonomy" id="245385"/>
    <lineage>
        <taxon>Bacteria</taxon>
        <taxon>Pseudomonadati</taxon>
        <taxon>Pseudomonadota</taxon>
        <taxon>Gammaproteobacteria</taxon>
        <taxon>Oceanospirillales</taxon>
        <taxon>Halomonadaceae</taxon>
        <taxon>Halomonas</taxon>
    </lineage>
</organism>
<dbReference type="PANTHER" id="PTHR42811">
    <property type="entry name" value="SERINE ACETYLTRANSFERASE"/>
    <property type="match status" value="1"/>
</dbReference>
<keyword evidence="6 11" id="KW-0808">Transferase</keyword>
<feature type="region of interest" description="Disordered" evidence="9">
    <location>
        <begin position="266"/>
        <end position="295"/>
    </location>
</feature>
<dbReference type="Pfam" id="PF06426">
    <property type="entry name" value="SATase_N"/>
    <property type="match status" value="1"/>
</dbReference>
<evidence type="ECO:0000256" key="3">
    <source>
        <dbReference type="ARBA" id="ARBA00013266"/>
    </source>
</evidence>
<dbReference type="InterPro" id="IPR001451">
    <property type="entry name" value="Hexapep"/>
</dbReference>
<comment type="similarity">
    <text evidence="2">Belongs to the transferase hexapeptide repeat family.</text>
</comment>
<evidence type="ECO:0000256" key="7">
    <source>
        <dbReference type="ARBA" id="ARBA00023315"/>
    </source>
</evidence>
<evidence type="ECO:0000256" key="8">
    <source>
        <dbReference type="ARBA" id="ARBA00049486"/>
    </source>
</evidence>
<dbReference type="CDD" id="cd03354">
    <property type="entry name" value="LbH_SAT"/>
    <property type="match status" value="1"/>
</dbReference>
<evidence type="ECO:0000256" key="2">
    <source>
        <dbReference type="ARBA" id="ARBA00007274"/>
    </source>
</evidence>
<dbReference type="InterPro" id="IPR010493">
    <property type="entry name" value="Ser_AcTrfase_N"/>
</dbReference>
<dbReference type="InterPro" id="IPR053376">
    <property type="entry name" value="Serine_acetyltransferase"/>
</dbReference>
<reference evidence="11 12" key="1">
    <citation type="submission" date="2023-04" db="EMBL/GenBank/DDBJ databases">
        <title>A long-awaited taxogenomic arrangement of the family Halomonadaceae.</title>
        <authorList>
            <person name="De La Haba R."/>
            <person name="Chuvochina M."/>
            <person name="Wittouck S."/>
            <person name="Arahal D.R."/>
            <person name="Sanchez-Porro C."/>
            <person name="Hugenholtz P."/>
            <person name="Ventosa A."/>
        </authorList>
    </citation>
    <scope>NUCLEOTIDE SEQUENCE [LARGE SCALE GENOMIC DNA]</scope>
    <source>
        <strain evidence="11 12">DSM 23530</strain>
    </source>
</reference>
<dbReference type="Proteomes" id="UP001264519">
    <property type="component" value="Unassembled WGS sequence"/>
</dbReference>
<evidence type="ECO:0000313" key="11">
    <source>
        <dbReference type="EMBL" id="MDR5865260.1"/>
    </source>
</evidence>
<dbReference type="NCBIfam" id="TIGR01172">
    <property type="entry name" value="cysE"/>
    <property type="match status" value="1"/>
</dbReference>
<evidence type="ECO:0000256" key="9">
    <source>
        <dbReference type="SAM" id="MobiDB-lite"/>
    </source>
</evidence>
<evidence type="ECO:0000259" key="10">
    <source>
        <dbReference type="Pfam" id="PF06426"/>
    </source>
</evidence>
<name>A0ABU1FX42_9GAMM</name>
<comment type="pathway">
    <text evidence="1">Amino-acid biosynthesis; L-cysteine biosynthesis; L-cysteine from L-serine: step 1/2.</text>
</comment>
<dbReference type="InterPro" id="IPR045304">
    <property type="entry name" value="LbH_SAT"/>
</dbReference>
<evidence type="ECO:0000256" key="6">
    <source>
        <dbReference type="ARBA" id="ARBA00022679"/>
    </source>
</evidence>
<dbReference type="InterPro" id="IPR042122">
    <property type="entry name" value="Ser_AcTrfase_N_sf"/>
</dbReference>
<keyword evidence="12" id="KW-1185">Reference proteome</keyword>
<evidence type="ECO:0000256" key="5">
    <source>
        <dbReference type="ARBA" id="ARBA00022605"/>
    </source>
</evidence>
<dbReference type="SUPFAM" id="SSF51161">
    <property type="entry name" value="Trimeric LpxA-like enzymes"/>
    <property type="match status" value="1"/>
</dbReference>
<dbReference type="NCBIfam" id="NF041874">
    <property type="entry name" value="EPS_EpsC"/>
    <property type="match status" value="1"/>
</dbReference>
<evidence type="ECO:0000256" key="4">
    <source>
        <dbReference type="ARBA" id="ARBA00018522"/>
    </source>
</evidence>
<gene>
    <name evidence="11" type="primary">cysE</name>
    <name evidence="11" type="ORF">QC818_00470</name>
</gene>
<dbReference type="EMBL" id="JARWAK010000001">
    <property type="protein sequence ID" value="MDR5865260.1"/>
    <property type="molecule type" value="Genomic_DNA"/>
</dbReference>
<dbReference type="InterPro" id="IPR011004">
    <property type="entry name" value="Trimer_LpxA-like_sf"/>
</dbReference>
<comment type="caution">
    <text evidence="11">The sequence shown here is derived from an EMBL/GenBank/DDBJ whole genome shotgun (WGS) entry which is preliminary data.</text>
</comment>
<keyword evidence="7 11" id="KW-0012">Acyltransferase</keyword>
<sequence>MVSPPAKDRRMFERLREDINSVFARDPAARNFLEVLTNYPGLHALLAHRLSHWLWHRNLKWLARTLSSLARWFTGIEIHPGASIGRRFFIDHGMGVVIGETAEVGDDVTLYQGVTLGGTSWNKGKRHPTLEDGVIVGAGAKILGPFSVGAGAKVGSNAVVTKEVPPGATVVGIPGKVVQRRDPDQAEALEVDPARREAMRRKFGFDAYGVSQDMPDPVARSMQAMLDHMHVVDERIERMCSTLRKIDAGFRDGRLPELRDEDFANILEDAETGCGQHRDDPDASDSSAEPRRHNG</sequence>
<accession>A0ABU1FX42</accession>
<feature type="domain" description="Serine acetyltransferase N-terminal" evidence="10">
    <location>
        <begin position="7"/>
        <end position="45"/>
    </location>
</feature>
<protein>
    <recommendedName>
        <fullName evidence="4">Serine acetyltransferase</fullName>
        <ecNumber evidence="3">2.3.1.30</ecNumber>
    </recommendedName>
</protein>
<dbReference type="GO" id="GO:0009001">
    <property type="term" value="F:serine O-acetyltransferase activity"/>
    <property type="evidence" value="ECO:0007669"/>
    <property type="project" value="UniProtKB-EC"/>
</dbReference>
<evidence type="ECO:0000313" key="12">
    <source>
        <dbReference type="Proteomes" id="UP001264519"/>
    </source>
</evidence>
<dbReference type="Gene3D" id="2.160.10.10">
    <property type="entry name" value="Hexapeptide repeat proteins"/>
    <property type="match status" value="1"/>
</dbReference>
<comment type="catalytic activity">
    <reaction evidence="8">
        <text>L-serine + acetyl-CoA = O-acetyl-L-serine + CoA</text>
        <dbReference type="Rhea" id="RHEA:24560"/>
        <dbReference type="ChEBI" id="CHEBI:33384"/>
        <dbReference type="ChEBI" id="CHEBI:57287"/>
        <dbReference type="ChEBI" id="CHEBI:57288"/>
        <dbReference type="ChEBI" id="CHEBI:58340"/>
        <dbReference type="EC" id="2.3.1.30"/>
    </reaction>
</comment>
<dbReference type="InterPro" id="IPR005881">
    <property type="entry name" value="Ser_O-AcTrfase"/>
</dbReference>
<keyword evidence="5" id="KW-0028">Amino-acid biosynthesis</keyword>
<dbReference type="EC" id="2.3.1.30" evidence="3"/>
<dbReference type="Gene3D" id="1.10.3130.10">
    <property type="entry name" value="serine acetyltransferase, domain 1"/>
    <property type="match status" value="1"/>
</dbReference>